<evidence type="ECO:0000313" key="9">
    <source>
        <dbReference type="Proteomes" id="UP000191905"/>
    </source>
</evidence>
<sequence>MTKHSRDISVPANWDRRGLPRWAYHSDALLELEKEHAFRNHWQIVGHVCDVPNAGDYIAMDVVGERALVVRGKDGIVRAFNNMCRHRGSRVVADDKGSCKNALVCPFHGWVYNLDGTLRGAAQPRSFPEMDKTEFGLQPLDLEIWMGFIFVRFRKGGPQPSVAELLAPIGEEFSNYRAAEMVPTGGIWTQESPVNWKSVRDVDNEGYHVAMAHPALQDLYGTTYFDEPFVDGVSRSFATYNPHAGRRWSVKNYVRISQQPEHLPDRLKTAWVYYGIFPNAVIAATPESVQFYQEFPLSTGKSLLRGAIYRYAQESREQAAARYLALRIDRDTMAEDVQLTVWSNESMLSKAFGGFYLSNLEYGVRTHHDHLRRRLPVLAMETAPGEAEMAGINDRLLAQASAADQ</sequence>
<evidence type="ECO:0000256" key="6">
    <source>
        <dbReference type="ARBA" id="ARBA00023014"/>
    </source>
</evidence>
<dbReference type="CDD" id="cd00680">
    <property type="entry name" value="RHO_alpha_C"/>
    <property type="match status" value="1"/>
</dbReference>
<reference evidence="8 9" key="1">
    <citation type="journal article" date="2016" name="Int. J. Syst. Evol. Microbiol.">
        <title>Pseudaminobacter manganicus sp. nov., isolated from sludge of a manganese mine.</title>
        <authorList>
            <person name="Li J."/>
            <person name="Huang J."/>
            <person name="Liao S."/>
            <person name="Wang G."/>
        </authorList>
    </citation>
    <scope>NUCLEOTIDE SEQUENCE [LARGE SCALE GENOMIC DNA]</scope>
    <source>
        <strain evidence="8 9">JH-7</strain>
    </source>
</reference>
<dbReference type="InterPro" id="IPR001663">
    <property type="entry name" value="Rng_hydr_dOase-A"/>
</dbReference>
<organism evidence="8 9">
    <name type="scientific">Manganibacter manganicus</name>
    <dbReference type="NCBI Taxonomy" id="1873176"/>
    <lineage>
        <taxon>Bacteria</taxon>
        <taxon>Pseudomonadati</taxon>
        <taxon>Pseudomonadota</taxon>
        <taxon>Alphaproteobacteria</taxon>
        <taxon>Hyphomicrobiales</taxon>
        <taxon>Phyllobacteriaceae</taxon>
        <taxon>Manganibacter</taxon>
    </lineage>
</organism>
<dbReference type="InterPro" id="IPR036922">
    <property type="entry name" value="Rieske_2Fe-2S_sf"/>
</dbReference>
<evidence type="ECO:0000256" key="5">
    <source>
        <dbReference type="ARBA" id="ARBA00023004"/>
    </source>
</evidence>
<evidence type="ECO:0000313" key="8">
    <source>
        <dbReference type="EMBL" id="OQM74317.1"/>
    </source>
</evidence>
<dbReference type="CDD" id="cd03469">
    <property type="entry name" value="Rieske_RO_Alpha_N"/>
    <property type="match status" value="1"/>
</dbReference>
<feature type="domain" description="Rieske" evidence="7">
    <location>
        <begin position="42"/>
        <end position="151"/>
    </location>
</feature>
<keyword evidence="2" id="KW-0001">2Fe-2S</keyword>
<keyword evidence="5" id="KW-0408">Iron</keyword>
<dbReference type="PRINTS" id="PR00090">
    <property type="entry name" value="RNGDIOXGNASE"/>
</dbReference>
<evidence type="ECO:0000256" key="3">
    <source>
        <dbReference type="ARBA" id="ARBA00022723"/>
    </source>
</evidence>
<dbReference type="SUPFAM" id="SSF50022">
    <property type="entry name" value="ISP domain"/>
    <property type="match status" value="1"/>
</dbReference>
<dbReference type="GO" id="GO:0051537">
    <property type="term" value="F:2 iron, 2 sulfur cluster binding"/>
    <property type="evidence" value="ECO:0007669"/>
    <property type="project" value="UniProtKB-KW"/>
</dbReference>
<proteinExistence type="predicted"/>
<dbReference type="PROSITE" id="PS51296">
    <property type="entry name" value="RIESKE"/>
    <property type="match status" value="1"/>
</dbReference>
<dbReference type="GO" id="GO:0016491">
    <property type="term" value="F:oxidoreductase activity"/>
    <property type="evidence" value="ECO:0007669"/>
    <property type="project" value="UniProtKB-KW"/>
</dbReference>
<comment type="caution">
    <text evidence="8">The sequence shown here is derived from an EMBL/GenBank/DDBJ whole genome shotgun (WGS) entry which is preliminary data.</text>
</comment>
<keyword evidence="3" id="KW-0479">Metal-binding</keyword>
<dbReference type="InterPro" id="IPR017941">
    <property type="entry name" value="Rieske_2Fe-2S"/>
</dbReference>
<evidence type="ECO:0000259" key="7">
    <source>
        <dbReference type="PROSITE" id="PS51296"/>
    </source>
</evidence>
<gene>
    <name evidence="8" type="ORF">BFN67_05600</name>
</gene>
<dbReference type="Pfam" id="PF00355">
    <property type="entry name" value="Rieske"/>
    <property type="match status" value="1"/>
</dbReference>
<dbReference type="Pfam" id="PF00848">
    <property type="entry name" value="Ring_hydroxyl_A"/>
    <property type="match status" value="1"/>
</dbReference>
<comment type="cofactor">
    <cofactor evidence="1">
        <name>Fe cation</name>
        <dbReference type="ChEBI" id="CHEBI:24875"/>
    </cofactor>
</comment>
<keyword evidence="4" id="KW-0560">Oxidoreductase</keyword>
<keyword evidence="6" id="KW-0411">Iron-sulfur</keyword>
<protein>
    <submittedName>
        <fullName evidence="8">Ring-hydroxylating oxygenase subunit alpha</fullName>
    </submittedName>
</protein>
<dbReference type="PANTHER" id="PTHR43756">
    <property type="entry name" value="CHOLINE MONOOXYGENASE, CHLOROPLASTIC"/>
    <property type="match status" value="1"/>
</dbReference>
<dbReference type="InterPro" id="IPR015879">
    <property type="entry name" value="Ring_hydroxy_dOase_asu_C_dom"/>
</dbReference>
<evidence type="ECO:0000256" key="2">
    <source>
        <dbReference type="ARBA" id="ARBA00022714"/>
    </source>
</evidence>
<keyword evidence="9" id="KW-1185">Reference proteome</keyword>
<dbReference type="AlphaFoldDB" id="A0A1V8RMA0"/>
<dbReference type="RefSeq" id="WP_080920931.1">
    <property type="nucleotide sequence ID" value="NZ_MDET01000034.1"/>
</dbReference>
<evidence type="ECO:0000256" key="4">
    <source>
        <dbReference type="ARBA" id="ARBA00023002"/>
    </source>
</evidence>
<evidence type="ECO:0000256" key="1">
    <source>
        <dbReference type="ARBA" id="ARBA00001962"/>
    </source>
</evidence>
<dbReference type="PANTHER" id="PTHR43756:SF5">
    <property type="entry name" value="CHOLINE MONOOXYGENASE, CHLOROPLASTIC"/>
    <property type="match status" value="1"/>
</dbReference>
<name>A0A1V8RMA0_9HYPH</name>
<dbReference type="SUPFAM" id="SSF55961">
    <property type="entry name" value="Bet v1-like"/>
    <property type="match status" value="1"/>
</dbReference>
<accession>A0A1V8RMA0</accession>
<dbReference type="GO" id="GO:0005506">
    <property type="term" value="F:iron ion binding"/>
    <property type="evidence" value="ECO:0007669"/>
    <property type="project" value="InterPro"/>
</dbReference>
<dbReference type="Gene3D" id="3.90.380.10">
    <property type="entry name" value="Naphthalene 1,2-dioxygenase Alpha Subunit, Chain A, domain 1"/>
    <property type="match status" value="2"/>
</dbReference>
<dbReference type="OrthoDB" id="7456916at2"/>
<dbReference type="Gene3D" id="2.102.10.10">
    <property type="entry name" value="Rieske [2Fe-2S] iron-sulphur domain"/>
    <property type="match status" value="1"/>
</dbReference>
<dbReference type="EMBL" id="MDET01000034">
    <property type="protein sequence ID" value="OQM74317.1"/>
    <property type="molecule type" value="Genomic_DNA"/>
</dbReference>
<dbReference type="STRING" id="1873176.BFN67_05600"/>
<dbReference type="Proteomes" id="UP000191905">
    <property type="component" value="Unassembled WGS sequence"/>
</dbReference>